<organism evidence="2 3">
    <name type="scientific">Ammoniphilus resinae</name>
    <dbReference type="NCBI Taxonomy" id="861532"/>
    <lineage>
        <taxon>Bacteria</taxon>
        <taxon>Bacillati</taxon>
        <taxon>Bacillota</taxon>
        <taxon>Bacilli</taxon>
        <taxon>Bacillales</taxon>
        <taxon>Paenibacillaceae</taxon>
        <taxon>Aneurinibacillus group</taxon>
        <taxon>Ammoniphilus</taxon>
    </lineage>
</organism>
<comment type="caution">
    <text evidence="2">The sequence shown here is derived from an EMBL/GenBank/DDBJ whole genome shotgun (WGS) entry which is preliminary data.</text>
</comment>
<dbReference type="Proteomes" id="UP001519343">
    <property type="component" value="Unassembled WGS sequence"/>
</dbReference>
<evidence type="ECO:0000313" key="3">
    <source>
        <dbReference type="Proteomes" id="UP001519343"/>
    </source>
</evidence>
<sequence length="66" mass="7824">MDDIEKELERSLMETQLPEQDKQQEAVKRLPPKWVVISPSSFNQVAEETKIIRKYVPGEKKHKYEP</sequence>
<protein>
    <submittedName>
        <fullName evidence="2">Uncharacterized protein</fullName>
    </submittedName>
</protein>
<accession>A0ABS4GWH9</accession>
<keyword evidence="3" id="KW-1185">Reference proteome</keyword>
<gene>
    <name evidence="2" type="ORF">J2Z37_004621</name>
</gene>
<dbReference type="EMBL" id="JAGGKT010000023">
    <property type="protein sequence ID" value="MBP1934601.1"/>
    <property type="molecule type" value="Genomic_DNA"/>
</dbReference>
<feature type="region of interest" description="Disordered" evidence="1">
    <location>
        <begin position="1"/>
        <end position="26"/>
    </location>
</feature>
<evidence type="ECO:0000313" key="2">
    <source>
        <dbReference type="EMBL" id="MBP1934601.1"/>
    </source>
</evidence>
<dbReference type="RefSeq" id="WP_209812589.1">
    <property type="nucleotide sequence ID" value="NZ_JAGGKT010000023.1"/>
</dbReference>
<reference evidence="2 3" key="1">
    <citation type="submission" date="2021-03" db="EMBL/GenBank/DDBJ databases">
        <title>Genomic Encyclopedia of Type Strains, Phase IV (KMG-IV): sequencing the most valuable type-strain genomes for metagenomic binning, comparative biology and taxonomic classification.</title>
        <authorList>
            <person name="Goeker M."/>
        </authorList>
    </citation>
    <scope>NUCLEOTIDE SEQUENCE [LARGE SCALE GENOMIC DNA]</scope>
    <source>
        <strain evidence="2 3">DSM 24738</strain>
    </source>
</reference>
<name>A0ABS4GWH9_9BACL</name>
<evidence type="ECO:0000256" key="1">
    <source>
        <dbReference type="SAM" id="MobiDB-lite"/>
    </source>
</evidence>
<proteinExistence type="predicted"/>